<evidence type="ECO:0000313" key="3">
    <source>
        <dbReference type="Proteomes" id="UP001044222"/>
    </source>
</evidence>
<sequence length="128" mass="13869">MILLPRGLTPVRISRTQTYSGARPPRSSEKRRPPTGGLPPVDLAAFDPRAPGECRARVPALRAPGRQVRHRLSQRGGGRESFCPGCSISQQHTVGQRDEGQAVLRNHGKQPDAPQSPPRTGQKPAAEE</sequence>
<name>A0A9D3MD29_ANGAN</name>
<keyword evidence="3" id="KW-1185">Reference proteome</keyword>
<dbReference type="AlphaFoldDB" id="A0A9D3MD29"/>
<gene>
    <name evidence="2" type="ORF">ANANG_G00118610</name>
</gene>
<evidence type="ECO:0000256" key="1">
    <source>
        <dbReference type="SAM" id="MobiDB-lite"/>
    </source>
</evidence>
<accession>A0A9D3MD29</accession>
<protein>
    <submittedName>
        <fullName evidence="2">Uncharacterized protein</fullName>
    </submittedName>
</protein>
<reference evidence="2" key="1">
    <citation type="submission" date="2021-01" db="EMBL/GenBank/DDBJ databases">
        <title>A chromosome-scale assembly of European eel, Anguilla anguilla.</title>
        <authorList>
            <person name="Henkel C."/>
            <person name="Jong-Raadsen S.A."/>
            <person name="Dufour S."/>
            <person name="Weltzien F.-A."/>
            <person name="Palstra A.P."/>
            <person name="Pelster B."/>
            <person name="Spaink H.P."/>
            <person name="Van Den Thillart G.E."/>
            <person name="Jansen H."/>
            <person name="Zahm M."/>
            <person name="Klopp C."/>
            <person name="Cedric C."/>
            <person name="Louis A."/>
            <person name="Berthelot C."/>
            <person name="Parey E."/>
            <person name="Roest Crollius H."/>
            <person name="Montfort J."/>
            <person name="Robinson-Rechavi M."/>
            <person name="Bucao C."/>
            <person name="Bouchez O."/>
            <person name="Gislard M."/>
            <person name="Lluch J."/>
            <person name="Milhes M."/>
            <person name="Lampietro C."/>
            <person name="Lopez Roques C."/>
            <person name="Donnadieu C."/>
            <person name="Braasch I."/>
            <person name="Desvignes T."/>
            <person name="Postlethwait J."/>
            <person name="Bobe J."/>
            <person name="Guiguen Y."/>
            <person name="Dirks R."/>
        </authorList>
    </citation>
    <scope>NUCLEOTIDE SEQUENCE</scope>
    <source>
        <strain evidence="2">Tag_6206</strain>
        <tissue evidence="2">Liver</tissue>
    </source>
</reference>
<evidence type="ECO:0000313" key="2">
    <source>
        <dbReference type="EMBL" id="KAG5846782.1"/>
    </source>
</evidence>
<feature type="region of interest" description="Disordered" evidence="1">
    <location>
        <begin position="65"/>
        <end position="128"/>
    </location>
</feature>
<organism evidence="2 3">
    <name type="scientific">Anguilla anguilla</name>
    <name type="common">European freshwater eel</name>
    <name type="synonym">Muraena anguilla</name>
    <dbReference type="NCBI Taxonomy" id="7936"/>
    <lineage>
        <taxon>Eukaryota</taxon>
        <taxon>Metazoa</taxon>
        <taxon>Chordata</taxon>
        <taxon>Craniata</taxon>
        <taxon>Vertebrata</taxon>
        <taxon>Euteleostomi</taxon>
        <taxon>Actinopterygii</taxon>
        <taxon>Neopterygii</taxon>
        <taxon>Teleostei</taxon>
        <taxon>Anguilliformes</taxon>
        <taxon>Anguillidae</taxon>
        <taxon>Anguilla</taxon>
    </lineage>
</organism>
<comment type="caution">
    <text evidence="2">The sequence shown here is derived from an EMBL/GenBank/DDBJ whole genome shotgun (WGS) entry which is preliminary data.</text>
</comment>
<dbReference type="EMBL" id="JAFIRN010000006">
    <property type="protein sequence ID" value="KAG5846782.1"/>
    <property type="molecule type" value="Genomic_DNA"/>
</dbReference>
<feature type="region of interest" description="Disordered" evidence="1">
    <location>
        <begin position="1"/>
        <end position="41"/>
    </location>
</feature>
<dbReference type="Proteomes" id="UP001044222">
    <property type="component" value="Unassembled WGS sequence"/>
</dbReference>
<proteinExistence type="predicted"/>